<organism evidence="2 3">
    <name type="scientific">Amycolatopsis minnesotensis</name>
    <dbReference type="NCBI Taxonomy" id="337894"/>
    <lineage>
        <taxon>Bacteria</taxon>
        <taxon>Bacillati</taxon>
        <taxon>Actinomycetota</taxon>
        <taxon>Actinomycetes</taxon>
        <taxon>Pseudonocardiales</taxon>
        <taxon>Pseudonocardiaceae</taxon>
        <taxon>Amycolatopsis</taxon>
    </lineage>
</organism>
<dbReference type="InterPro" id="IPR029063">
    <property type="entry name" value="SAM-dependent_MTases_sf"/>
</dbReference>
<evidence type="ECO:0008006" key="4">
    <source>
        <dbReference type="Google" id="ProtNLM"/>
    </source>
</evidence>
<keyword evidence="3" id="KW-1185">Reference proteome</keyword>
<dbReference type="EMBL" id="BAAANN010000011">
    <property type="protein sequence ID" value="GAA1959555.1"/>
    <property type="molecule type" value="Genomic_DNA"/>
</dbReference>
<dbReference type="Proteomes" id="UP001501116">
    <property type="component" value="Unassembled WGS sequence"/>
</dbReference>
<dbReference type="RefSeq" id="WP_344418522.1">
    <property type="nucleotide sequence ID" value="NZ_BAAANN010000011.1"/>
</dbReference>
<proteinExistence type="predicted"/>
<name>A0ABN2QWT5_9PSEU</name>
<protein>
    <recommendedName>
        <fullName evidence="4">Class I SAM-dependent methyltransferase</fullName>
    </recommendedName>
</protein>
<accession>A0ABN2QWT5</accession>
<dbReference type="SUPFAM" id="SSF53335">
    <property type="entry name" value="S-adenosyl-L-methionine-dependent methyltransferases"/>
    <property type="match status" value="1"/>
</dbReference>
<evidence type="ECO:0000313" key="3">
    <source>
        <dbReference type="Proteomes" id="UP001501116"/>
    </source>
</evidence>
<dbReference type="Pfam" id="PF13578">
    <property type="entry name" value="Methyltransf_24"/>
    <property type="match status" value="1"/>
</dbReference>
<sequence>MVRARRPAGPGDRNDPHAQARAARRAPLLLHSLSVFQEIFELLFTHRRIATVVEIGVETGQASTLYTELGASDVYCVEPRPSPALRATIDAHDGLRLVEAPSPQALEGIPVADLYVIDGDHNYATVKQELDWILHYAPGAVAVLHDVLWPCGRRDTYYQPSRLPAPHEATADGPTVWHDDTTPAGLVGMGAFTTASHAGGELNGVLTAVEDALRDAASPEPRMALIPAVFGLGIVLRPTSDDKQLLPLLERYQNSALLAAMEDNRIALYTRILQLQYEAARHAEHADALANTISQLRARTDDLERGNRQ</sequence>
<dbReference type="Gene3D" id="3.40.50.150">
    <property type="entry name" value="Vaccinia Virus protein VP39"/>
    <property type="match status" value="1"/>
</dbReference>
<comment type="caution">
    <text evidence="2">The sequence shown here is derived from an EMBL/GenBank/DDBJ whole genome shotgun (WGS) entry which is preliminary data.</text>
</comment>
<feature type="region of interest" description="Disordered" evidence="1">
    <location>
        <begin position="1"/>
        <end position="20"/>
    </location>
</feature>
<reference evidence="2 3" key="1">
    <citation type="journal article" date="2019" name="Int. J. Syst. Evol. Microbiol.">
        <title>The Global Catalogue of Microorganisms (GCM) 10K type strain sequencing project: providing services to taxonomists for standard genome sequencing and annotation.</title>
        <authorList>
            <consortium name="The Broad Institute Genomics Platform"/>
            <consortium name="The Broad Institute Genome Sequencing Center for Infectious Disease"/>
            <person name="Wu L."/>
            <person name="Ma J."/>
        </authorList>
    </citation>
    <scope>NUCLEOTIDE SEQUENCE [LARGE SCALE GENOMIC DNA]</scope>
    <source>
        <strain evidence="2 3">JCM 14545</strain>
    </source>
</reference>
<evidence type="ECO:0000313" key="2">
    <source>
        <dbReference type="EMBL" id="GAA1959555.1"/>
    </source>
</evidence>
<gene>
    <name evidence="2" type="ORF">GCM10009754_32600</name>
</gene>
<evidence type="ECO:0000256" key="1">
    <source>
        <dbReference type="SAM" id="MobiDB-lite"/>
    </source>
</evidence>